<keyword evidence="1" id="KW-0732">Signal</keyword>
<evidence type="ECO:0000259" key="2">
    <source>
        <dbReference type="Pfam" id="PF16117"/>
    </source>
</evidence>
<dbReference type="RefSeq" id="WP_107829546.1">
    <property type="nucleotide sequence ID" value="NZ_CP160205.1"/>
</dbReference>
<dbReference type="Proteomes" id="UP000244168">
    <property type="component" value="Unassembled WGS sequence"/>
</dbReference>
<organism evidence="3 4">
    <name type="scientific">Mucilaginibacter yixingensis</name>
    <dbReference type="NCBI Taxonomy" id="1295612"/>
    <lineage>
        <taxon>Bacteria</taxon>
        <taxon>Pseudomonadati</taxon>
        <taxon>Bacteroidota</taxon>
        <taxon>Sphingobacteriia</taxon>
        <taxon>Sphingobacteriales</taxon>
        <taxon>Sphingobacteriaceae</taxon>
        <taxon>Mucilaginibacter</taxon>
    </lineage>
</organism>
<proteinExistence type="predicted"/>
<reference evidence="3 4" key="1">
    <citation type="submission" date="2018-04" db="EMBL/GenBank/DDBJ databases">
        <title>Genomic Encyclopedia of Archaeal and Bacterial Type Strains, Phase II (KMG-II): from individual species to whole genera.</title>
        <authorList>
            <person name="Goeker M."/>
        </authorList>
    </citation>
    <scope>NUCLEOTIDE SEQUENCE [LARGE SCALE GENOMIC DNA]</scope>
    <source>
        <strain evidence="3 4">DSM 26809</strain>
    </source>
</reference>
<evidence type="ECO:0000313" key="3">
    <source>
        <dbReference type="EMBL" id="PTQ94847.1"/>
    </source>
</evidence>
<dbReference type="Pfam" id="PF16117">
    <property type="entry name" value="DUF4833"/>
    <property type="match status" value="1"/>
</dbReference>
<dbReference type="InterPro" id="IPR032269">
    <property type="entry name" value="DUF4833"/>
</dbReference>
<feature type="signal peptide" evidence="1">
    <location>
        <begin position="1"/>
        <end position="17"/>
    </location>
</feature>
<protein>
    <submittedName>
        <fullName evidence="3">Uncharacterized protein DUF4833</fullName>
    </submittedName>
</protein>
<accession>A0A2T5J6R6</accession>
<dbReference type="EMBL" id="QAOQ01000006">
    <property type="protein sequence ID" value="PTQ94847.1"/>
    <property type="molecule type" value="Genomic_DNA"/>
</dbReference>
<evidence type="ECO:0000256" key="1">
    <source>
        <dbReference type="SAM" id="SignalP"/>
    </source>
</evidence>
<dbReference type="OrthoDB" id="9785831at2"/>
<sequence length="192" mass="21979">MRLLITLLSFFTLTAFTGLKTSPAITAASDTSRKAPKKEIHFPDPVGINRLFYVQRDPNTNTVIYELNANRNGELDADQPVHPYWIKYADKGQKDELNYIQRKFAYGLNTKEVKPGVFDVRFVCYKKLAMTLMKHTDGKYHIFATIGKKQAILNRIFAKIEGGSFWLPNIVYVELKGIEAETGKEITERFKP</sequence>
<keyword evidence="4" id="KW-1185">Reference proteome</keyword>
<evidence type="ECO:0000313" key="4">
    <source>
        <dbReference type="Proteomes" id="UP000244168"/>
    </source>
</evidence>
<dbReference type="AlphaFoldDB" id="A0A2T5J6R6"/>
<name>A0A2T5J6R6_9SPHI</name>
<feature type="domain" description="DUF4833" evidence="2">
    <location>
        <begin position="52"/>
        <end position="189"/>
    </location>
</feature>
<gene>
    <name evidence="3" type="ORF">C8P68_10657</name>
</gene>
<comment type="caution">
    <text evidence="3">The sequence shown here is derived from an EMBL/GenBank/DDBJ whole genome shotgun (WGS) entry which is preliminary data.</text>
</comment>
<feature type="chain" id="PRO_5015607592" evidence="1">
    <location>
        <begin position="18"/>
        <end position="192"/>
    </location>
</feature>